<dbReference type="AlphaFoldDB" id="S9U850"/>
<proteinExistence type="predicted"/>
<comment type="caution">
    <text evidence="2">The sequence shown here is derived from an EMBL/GenBank/DDBJ whole genome shotgun (WGS) entry which is preliminary data.</text>
</comment>
<feature type="compositionally biased region" description="Low complexity" evidence="1">
    <location>
        <begin position="247"/>
        <end position="258"/>
    </location>
</feature>
<name>S9U850_9TRYP</name>
<organism evidence="2 3">
    <name type="scientific">Strigomonas culicis</name>
    <dbReference type="NCBI Taxonomy" id="28005"/>
    <lineage>
        <taxon>Eukaryota</taxon>
        <taxon>Discoba</taxon>
        <taxon>Euglenozoa</taxon>
        <taxon>Kinetoplastea</taxon>
        <taxon>Metakinetoplastina</taxon>
        <taxon>Trypanosomatida</taxon>
        <taxon>Trypanosomatidae</taxon>
        <taxon>Strigomonadinae</taxon>
        <taxon>Strigomonas</taxon>
    </lineage>
</organism>
<gene>
    <name evidence="2" type="ORF">STCU_06011</name>
</gene>
<evidence type="ECO:0000256" key="1">
    <source>
        <dbReference type="SAM" id="MobiDB-lite"/>
    </source>
</evidence>
<dbReference type="Proteomes" id="UP000015354">
    <property type="component" value="Unassembled WGS sequence"/>
</dbReference>
<reference evidence="2 3" key="1">
    <citation type="journal article" date="2013" name="PLoS ONE">
        <title>Predicting the Proteins of Angomonas deanei, Strigomonas culicis and Their Respective Endosymbionts Reveals New Aspects of the Trypanosomatidae Family.</title>
        <authorList>
            <person name="Motta M.C."/>
            <person name="Martins A.C."/>
            <person name="de Souza S.S."/>
            <person name="Catta-Preta C.M."/>
            <person name="Silva R."/>
            <person name="Klein C.C."/>
            <person name="de Almeida L.G."/>
            <person name="de Lima Cunha O."/>
            <person name="Ciapina L.P."/>
            <person name="Brocchi M."/>
            <person name="Colabardini A.C."/>
            <person name="de Araujo Lima B."/>
            <person name="Machado C.R."/>
            <person name="de Almeida Soares C.M."/>
            <person name="Probst C.M."/>
            <person name="de Menezes C.B."/>
            <person name="Thompson C.E."/>
            <person name="Bartholomeu D.C."/>
            <person name="Gradia D.F."/>
            <person name="Pavoni D.P."/>
            <person name="Grisard E.C."/>
            <person name="Fantinatti-Garboggini F."/>
            <person name="Marchini F.K."/>
            <person name="Rodrigues-Luiz G.F."/>
            <person name="Wagner G."/>
            <person name="Goldman G.H."/>
            <person name="Fietto J.L."/>
            <person name="Elias M.C."/>
            <person name="Goldman M.H."/>
            <person name="Sagot M.F."/>
            <person name="Pereira M."/>
            <person name="Stoco P.H."/>
            <person name="de Mendonca-Neto R.P."/>
            <person name="Teixeira S.M."/>
            <person name="Maciel T.E."/>
            <person name="de Oliveira Mendes T.A."/>
            <person name="Urmenyi T.P."/>
            <person name="de Souza W."/>
            <person name="Schenkman S."/>
            <person name="de Vasconcelos A.T."/>
        </authorList>
    </citation>
    <scope>NUCLEOTIDE SEQUENCE [LARGE SCALE GENOMIC DNA]</scope>
</reference>
<evidence type="ECO:0000313" key="3">
    <source>
        <dbReference type="Proteomes" id="UP000015354"/>
    </source>
</evidence>
<accession>S9U850</accession>
<sequence length="265" mass="30186">MQESWDELEPFKGLPKPKSQFGNEAAEIIWPYTLLLERVVRVHPFTKSIYVYYSQRQSTPAGRLAAATAKSFSREFLIPISFHNSQVYVETEMLLEYSETPWVVVHCLDGRHTMLPVKVEEGASVADNAAALLQTVVRTCEDLGAAVKDAKEVTIALNERPLQNQYIRVNYQWYGDTPEERMSHMVQWDFDPAAVAPRIKQRTRHTLDWMNYDGNLPTHNSVRVNVHRESSRMRRPTATGSPRTFFNSAGSRANARSSKFGGPAR</sequence>
<dbReference type="EMBL" id="ATMH01006011">
    <property type="protein sequence ID" value="EPY26922.1"/>
    <property type="molecule type" value="Genomic_DNA"/>
</dbReference>
<dbReference type="OrthoDB" id="274820at2759"/>
<protein>
    <submittedName>
        <fullName evidence="2">Uncharacterized protein</fullName>
    </submittedName>
</protein>
<keyword evidence="3" id="KW-1185">Reference proteome</keyword>
<evidence type="ECO:0000313" key="2">
    <source>
        <dbReference type="EMBL" id="EPY26922.1"/>
    </source>
</evidence>
<feature type="region of interest" description="Disordered" evidence="1">
    <location>
        <begin position="226"/>
        <end position="265"/>
    </location>
</feature>